<dbReference type="NCBIfam" id="NF002139">
    <property type="entry name" value="PRK00977.1-3"/>
    <property type="match status" value="1"/>
</dbReference>
<evidence type="ECO:0000313" key="4">
    <source>
        <dbReference type="EMBL" id="VAW43320.1"/>
    </source>
</evidence>
<protein>
    <submittedName>
        <fullName evidence="4">Exodeoxyribonuclease VII small subunit</fullName>
        <ecNumber evidence="4">3.1.11.6</ecNumber>
    </submittedName>
</protein>
<dbReference type="EMBL" id="UOEU01001063">
    <property type="protein sequence ID" value="VAW43320.1"/>
    <property type="molecule type" value="Genomic_DNA"/>
</dbReference>
<dbReference type="Gene3D" id="1.10.287.1040">
    <property type="entry name" value="Exonuclease VII, small subunit"/>
    <property type="match status" value="1"/>
</dbReference>
<organism evidence="4">
    <name type="scientific">hydrothermal vent metagenome</name>
    <dbReference type="NCBI Taxonomy" id="652676"/>
    <lineage>
        <taxon>unclassified sequences</taxon>
        <taxon>metagenomes</taxon>
        <taxon>ecological metagenomes</taxon>
    </lineage>
</organism>
<dbReference type="InterPro" id="IPR003761">
    <property type="entry name" value="Exonuc_VII_S"/>
</dbReference>
<sequence length="73" mass="8095">MTTESKKLSFEDALAELEKIVTQLESGDLTLEASLDLFEQGQKLAKECDVQLETAVLRIEQLTADGELIEPDL</sequence>
<dbReference type="PIRSF" id="PIRSF006488">
    <property type="entry name" value="Exonuc_VII_S"/>
    <property type="match status" value="1"/>
</dbReference>
<dbReference type="NCBIfam" id="TIGR01280">
    <property type="entry name" value="xseB"/>
    <property type="match status" value="1"/>
</dbReference>
<dbReference type="PANTHER" id="PTHR34137">
    <property type="entry name" value="EXODEOXYRIBONUCLEASE 7 SMALL SUBUNIT"/>
    <property type="match status" value="1"/>
</dbReference>
<keyword evidence="1" id="KW-0963">Cytoplasm</keyword>
<accession>A0A3B0VSD1</accession>
<dbReference type="NCBIfam" id="NF002140">
    <property type="entry name" value="PRK00977.1-4"/>
    <property type="match status" value="1"/>
</dbReference>
<reference evidence="4" key="1">
    <citation type="submission" date="2018-06" db="EMBL/GenBank/DDBJ databases">
        <authorList>
            <person name="Zhirakovskaya E."/>
        </authorList>
    </citation>
    <scope>NUCLEOTIDE SEQUENCE</scope>
</reference>
<dbReference type="Pfam" id="PF02609">
    <property type="entry name" value="Exonuc_VII_S"/>
    <property type="match status" value="1"/>
</dbReference>
<dbReference type="AlphaFoldDB" id="A0A3B0VSD1"/>
<dbReference type="GO" id="GO:0005829">
    <property type="term" value="C:cytosol"/>
    <property type="evidence" value="ECO:0007669"/>
    <property type="project" value="TreeGrafter"/>
</dbReference>
<dbReference type="EC" id="3.1.11.6" evidence="4"/>
<keyword evidence="2" id="KW-0540">Nuclease</keyword>
<name>A0A3B0VSD1_9ZZZZ</name>
<dbReference type="GO" id="GO:0006308">
    <property type="term" value="P:DNA catabolic process"/>
    <property type="evidence" value="ECO:0007669"/>
    <property type="project" value="InterPro"/>
</dbReference>
<dbReference type="GO" id="GO:0009318">
    <property type="term" value="C:exodeoxyribonuclease VII complex"/>
    <property type="evidence" value="ECO:0007669"/>
    <property type="project" value="InterPro"/>
</dbReference>
<evidence type="ECO:0000256" key="1">
    <source>
        <dbReference type="ARBA" id="ARBA00022490"/>
    </source>
</evidence>
<evidence type="ECO:0000256" key="3">
    <source>
        <dbReference type="ARBA" id="ARBA00022801"/>
    </source>
</evidence>
<proteinExistence type="inferred from homology"/>
<dbReference type="PANTHER" id="PTHR34137:SF1">
    <property type="entry name" value="EXODEOXYRIBONUCLEASE 7 SMALL SUBUNIT"/>
    <property type="match status" value="1"/>
</dbReference>
<gene>
    <name evidence="4" type="ORF">MNBD_CHLOROFLEXI01-3124</name>
</gene>
<dbReference type="GO" id="GO:0008855">
    <property type="term" value="F:exodeoxyribonuclease VII activity"/>
    <property type="evidence" value="ECO:0007669"/>
    <property type="project" value="UniProtKB-EC"/>
</dbReference>
<dbReference type="InterPro" id="IPR037004">
    <property type="entry name" value="Exonuc_VII_ssu_sf"/>
</dbReference>
<dbReference type="HAMAP" id="MF_00337">
    <property type="entry name" value="Exonuc_7_S"/>
    <property type="match status" value="1"/>
</dbReference>
<keyword evidence="3 4" id="KW-0378">Hydrolase</keyword>
<dbReference type="SUPFAM" id="SSF116842">
    <property type="entry name" value="XseB-like"/>
    <property type="match status" value="1"/>
</dbReference>
<evidence type="ECO:0000256" key="2">
    <source>
        <dbReference type="ARBA" id="ARBA00022722"/>
    </source>
</evidence>